<dbReference type="OrthoDB" id="1907165at2"/>
<evidence type="ECO:0000313" key="3">
    <source>
        <dbReference type="Proteomes" id="UP000050421"/>
    </source>
</evidence>
<dbReference type="Gene3D" id="2.40.50.230">
    <property type="entry name" value="Gp5 N-terminal domain"/>
    <property type="match status" value="1"/>
</dbReference>
<reference evidence="2 3" key="1">
    <citation type="submission" date="2015-09" db="EMBL/GenBank/DDBJ databases">
        <title>Identification and resolution of microdiversity through metagenomic sequencing of parallel consortia.</title>
        <authorList>
            <person name="Nelson W.C."/>
            <person name="Romine M.F."/>
            <person name="Lindemann S.R."/>
        </authorList>
    </citation>
    <scope>NUCLEOTIDE SEQUENCE [LARGE SCALE GENOMIC DNA]</scope>
    <source>
        <strain evidence="2">HL-49</strain>
    </source>
</reference>
<accession>A0A0N8KG60</accession>
<dbReference type="AlphaFoldDB" id="A0A0N8KG60"/>
<feature type="domain" description="Gp5/Type VI secretion system Vgr protein OB-fold" evidence="1">
    <location>
        <begin position="380"/>
        <end position="454"/>
    </location>
</feature>
<comment type="caution">
    <text evidence="2">The sequence shown here is derived from an EMBL/GenBank/DDBJ whole genome shotgun (WGS) entry which is preliminary data.</text>
</comment>
<dbReference type="Pfam" id="PF04717">
    <property type="entry name" value="Phage_base_V"/>
    <property type="match status" value="1"/>
</dbReference>
<proteinExistence type="predicted"/>
<evidence type="ECO:0000313" key="2">
    <source>
        <dbReference type="EMBL" id="KPQ16034.1"/>
    </source>
</evidence>
<dbReference type="eggNOG" id="COG3501">
    <property type="taxonomic scope" value="Bacteria"/>
</dbReference>
<evidence type="ECO:0000259" key="1">
    <source>
        <dbReference type="Pfam" id="PF04717"/>
    </source>
</evidence>
<gene>
    <name evidence="2" type="ORF">HLUCCX10_08420</name>
</gene>
<dbReference type="STRING" id="1305737.GCA_000526355_02679"/>
<dbReference type="InterPro" id="IPR006533">
    <property type="entry name" value="T6SS_Vgr_RhsGE"/>
</dbReference>
<name>A0A0N8KG60_9BACT</name>
<dbReference type="InterPro" id="IPR037026">
    <property type="entry name" value="Vgr_OB-fold_dom_sf"/>
</dbReference>
<dbReference type="EMBL" id="LJXT01000044">
    <property type="protein sequence ID" value="KPQ16034.1"/>
    <property type="molecule type" value="Genomic_DNA"/>
</dbReference>
<dbReference type="PATRIC" id="fig|1305737.6.peg.3139"/>
<sequence>MPIIPVSTRTNPDLATYTILSEGQELPASVGVAMLAVTYAINKVPAAKLVLFDGDVATGEFELSDGDLFVPGRKIEIKAGYNNDEEQIFEGIIIKHGLDISKDSSKLVLELRDPVIRMTVGRKNNYFFDSSDSEIIETLIGSYPDLSANVESTQPNHAEMVQYYCSDWDFMLTRAESAGKIVRVAAGEVEVFKPDTGSEPVLELEFGMNVISFEAEMDARRQYSSSKAVSWDASLQELKEKESANPNLDIHGNISPDDLAAVIGLSENKLQHGGPKKDEELQSWADTNLFRSRLSKIQGRLKTLGNNSIRPGDLVSLQGFGDRFNGKAFVSSVYHEISPNQKWFTHLGIGLDPKLIAYTYDDIQDAPAAGLLPAIKGLQVGKVTMLQDDPDGEYRVKVVIPMIKAEEEGIWARLAQIDAGDGRGSFFYPEIEDEVIVGFINEDPRDAVVLGKLYSSAKAAPLEPSDDNHEKGIFTRSGMRILFNDEIVSLKIDTPNGNQIFISEEDGSILLEDENSNRFQMSSEGIELESNSNIQIKASGDIIMEGTNIELKASAGLNAEGGASAAFTSSGNTEIRGSIVQIN</sequence>
<dbReference type="SUPFAM" id="SSF69255">
    <property type="entry name" value="gp5 N-terminal domain-like"/>
    <property type="match status" value="1"/>
</dbReference>
<protein>
    <submittedName>
        <fullName evidence="2">Rhs element Vgr protein</fullName>
    </submittedName>
</protein>
<dbReference type="SUPFAM" id="SSF69279">
    <property type="entry name" value="Phage tail proteins"/>
    <property type="match status" value="1"/>
</dbReference>
<dbReference type="NCBIfam" id="TIGR01646">
    <property type="entry name" value="vgr_GE"/>
    <property type="match status" value="1"/>
</dbReference>
<dbReference type="Proteomes" id="UP000050421">
    <property type="component" value="Unassembled WGS sequence"/>
</dbReference>
<organism evidence="2 3">
    <name type="scientific">Algoriphagus marincola HL-49</name>
    <dbReference type="NCBI Taxonomy" id="1305737"/>
    <lineage>
        <taxon>Bacteria</taxon>
        <taxon>Pseudomonadati</taxon>
        <taxon>Bacteroidota</taxon>
        <taxon>Cytophagia</taxon>
        <taxon>Cytophagales</taxon>
        <taxon>Cyclobacteriaceae</taxon>
        <taxon>Algoriphagus</taxon>
    </lineage>
</organism>
<dbReference type="InterPro" id="IPR006531">
    <property type="entry name" value="Gp5/Vgr_OB"/>
</dbReference>